<feature type="region of interest" description="Disordered" evidence="1">
    <location>
        <begin position="1144"/>
        <end position="1233"/>
    </location>
</feature>
<dbReference type="STRING" id="69332.A0A388MDQ7"/>
<name>A0A388MDQ7_CHABU</name>
<dbReference type="Proteomes" id="UP000265515">
    <property type="component" value="Unassembled WGS sequence"/>
</dbReference>
<dbReference type="SUPFAM" id="SSF53098">
    <property type="entry name" value="Ribonuclease H-like"/>
    <property type="match status" value="1"/>
</dbReference>
<feature type="compositionally biased region" description="Basic residues" evidence="1">
    <location>
        <begin position="1418"/>
        <end position="1427"/>
    </location>
</feature>
<feature type="region of interest" description="Disordered" evidence="1">
    <location>
        <begin position="129"/>
        <end position="169"/>
    </location>
</feature>
<protein>
    <recommendedName>
        <fullName evidence="2">DUF659 domain-containing protein</fullName>
    </recommendedName>
</protein>
<feature type="compositionally biased region" description="Basic and acidic residues" evidence="1">
    <location>
        <begin position="72"/>
        <end position="87"/>
    </location>
</feature>
<accession>A0A388MDQ7</accession>
<feature type="compositionally biased region" description="Gly residues" evidence="1">
    <location>
        <begin position="770"/>
        <end position="783"/>
    </location>
</feature>
<feature type="compositionally biased region" description="Polar residues" evidence="1">
    <location>
        <begin position="713"/>
        <end position="726"/>
    </location>
</feature>
<evidence type="ECO:0000256" key="1">
    <source>
        <dbReference type="SAM" id="MobiDB-lite"/>
    </source>
</evidence>
<dbReference type="EMBL" id="BFEA01001117">
    <property type="protein sequence ID" value="GBG92696.1"/>
    <property type="molecule type" value="Genomic_DNA"/>
</dbReference>
<evidence type="ECO:0000313" key="4">
    <source>
        <dbReference type="Proteomes" id="UP000265515"/>
    </source>
</evidence>
<reference evidence="3 4" key="1">
    <citation type="journal article" date="2018" name="Cell">
        <title>The Chara Genome: Secondary Complexity and Implications for Plant Terrestrialization.</title>
        <authorList>
            <person name="Nishiyama T."/>
            <person name="Sakayama H."/>
            <person name="Vries J.D."/>
            <person name="Buschmann H."/>
            <person name="Saint-Marcoux D."/>
            <person name="Ullrich K.K."/>
            <person name="Haas F.B."/>
            <person name="Vanderstraeten L."/>
            <person name="Becker D."/>
            <person name="Lang D."/>
            <person name="Vosolsobe S."/>
            <person name="Rombauts S."/>
            <person name="Wilhelmsson P.K.I."/>
            <person name="Janitza P."/>
            <person name="Kern R."/>
            <person name="Heyl A."/>
            <person name="Rumpler F."/>
            <person name="Villalobos L.I.A.C."/>
            <person name="Clay J.M."/>
            <person name="Skokan R."/>
            <person name="Toyoda A."/>
            <person name="Suzuki Y."/>
            <person name="Kagoshima H."/>
            <person name="Schijlen E."/>
            <person name="Tajeshwar N."/>
            <person name="Catarino B."/>
            <person name="Hetherington A.J."/>
            <person name="Saltykova A."/>
            <person name="Bonnot C."/>
            <person name="Breuninger H."/>
            <person name="Symeonidi A."/>
            <person name="Radhakrishnan G.V."/>
            <person name="Van Nieuwerburgh F."/>
            <person name="Deforce D."/>
            <person name="Chang C."/>
            <person name="Karol K.G."/>
            <person name="Hedrich R."/>
            <person name="Ulvskov P."/>
            <person name="Glockner G."/>
            <person name="Delwiche C.F."/>
            <person name="Petrasek J."/>
            <person name="Van de Peer Y."/>
            <person name="Friml J."/>
            <person name="Beilby M."/>
            <person name="Dolan L."/>
            <person name="Kohara Y."/>
            <person name="Sugano S."/>
            <person name="Fujiyama A."/>
            <person name="Delaux P.-M."/>
            <person name="Quint M."/>
            <person name="TheiBen G."/>
            <person name="Hagemann M."/>
            <person name="Harholt J."/>
            <person name="Dunand C."/>
            <person name="Zachgo S."/>
            <person name="Langdale J."/>
            <person name="Maumus F."/>
            <person name="Straeten D.V.D."/>
            <person name="Gould S.B."/>
            <person name="Rensing S.A."/>
        </authorList>
    </citation>
    <scope>NUCLEOTIDE SEQUENCE [LARGE SCALE GENOMIC DNA]</scope>
    <source>
        <strain evidence="3 4">S276</strain>
    </source>
</reference>
<feature type="compositionally biased region" description="Basic and acidic residues" evidence="1">
    <location>
        <begin position="1428"/>
        <end position="1440"/>
    </location>
</feature>
<feature type="compositionally biased region" description="Low complexity" evidence="1">
    <location>
        <begin position="1176"/>
        <end position="1185"/>
    </location>
</feature>
<sequence length="1440" mass="155352">MLRSQARVFEDGGEDENRKVQKRCCVYKYIHVGQSLDERFRGNRMLKCVFCGHEFQGNQFFEELHGPAPAMDPRRDEGGEGEMRDAEEQIDVHDDVEEVARAGLSERERGKGVVSEPGGAQGQYFASAHVSARTRAGADTAEAGPSAGKRKEREKGSRPTAAQKRLRQNTITESFSSKCQMEFKKRWLRFVYSQRLAFNVFRSEPWLDVVRHFRDLSGPVKVLWPSENEIADIETIVHTADDVGADLTEVRVPFYVTGATIMSERRKSRDARPIVNFLVGGSRGVMLVRTMNRDGEQDRAPDVLACWIKVFDNFPPKWVNAICTDSASAYVAAANMLHGPEQRPEHRRITWLPCAVHVCNKMLSDIGCSGAWSKDIIVRGRAVMRIIEEHDATLHIFQGESKQMGLIYPCETRFASVFAIMERLLAMRSALERTVDDDTWGSGRQVAEEVCALPADLAHYIMQRVQTRCAHMLEPAHATAHLLCPSRRDLRYFEGVVSDYDASLTKKRNRLEFEKVAELVEISANVRLLSHQRAGRGFALSWSLDESLLDVEGGIEIRPSWKGTDESKTQEELEDPRRSWQRDPCGSRAPPGDVGDVFETRAATLHPYPRDDSDSEGHEDEPEPAGPATATSAADERDEWSDPEDIRRWSGGDDLLVRVDLEEESGGRHGSPLERQRPTSTGPRSAERERDPGSVPSRGAESGIGHRPARVRTGTTSSTALPTSTEQLHRQPAGNDRLQRLVRGPRRRLEDRLEGGPSPVQGDNGDRQGLAGGDGGALAGGGGGAEVAAAVEGIPMGGGGGFSDFGDVGMPPGESVGLAQGESESHGDISVERLDRLDSRRAGLMAQRDPRTQELARLAAEDRRRQQGTFTPASVDVAPTAHTDPPAEVYDTTQREAASAEVSSTGVDVQQGTHESGLAPTEEPRLKSVQPPAVQLRPKETLHEVAGVPLPTGSVEGIVQMSPGLEDIQTGQSVGVDDIRPSAQAEGIAPTTGGEGAVAGAVGVGGVGVPAQADPISTSGGGDPAQVDRRDADGQEMPQTLVVRTAMGSVVPHQAPFLKGHRRRAHGGDPVEERRVGRGACIPPVPTFASSRTRPEIRHVATPRGSLPFGFMTAEELEEHGRTDLMEIDQRIFRSIPEEGKLPHVQDLSWGPASPSLPSGCSVAAPSGGAEGGLPSGSSVAAPSGGAAGGLPSGGSVASSSGGAAGPSSPLTAAPREGGSLTLRPVARRRRDTTERARALLDTMLFGRTDRPWSETRRVTMASAGRQPGLRGASTSVRRRDVVASGFGGRGGGGGVSGGDGDGRREGAGGAAASAVDPPLPYGLREVSIILQEPDVVTELRQERRVPSDRRQEGETSGTDGLPMARESRRREDLATAGIRTVRGRRVIMDDDPDERPVALEPSTSRRDGQRQRDRGRGSGRSHGRGSHRSERDPRAHDDC</sequence>
<feature type="region of interest" description="Disordered" evidence="1">
    <location>
        <begin position="1283"/>
        <end position="1320"/>
    </location>
</feature>
<feature type="domain" description="DUF659" evidence="2">
    <location>
        <begin position="240"/>
        <end position="381"/>
    </location>
</feature>
<dbReference type="Gramene" id="GBG92696">
    <property type="protein sequence ID" value="GBG92696"/>
    <property type="gene ID" value="CBR_g56779"/>
</dbReference>
<feature type="compositionally biased region" description="Basic and acidic residues" evidence="1">
    <location>
        <begin position="644"/>
        <end position="677"/>
    </location>
</feature>
<dbReference type="InterPro" id="IPR012337">
    <property type="entry name" value="RNaseH-like_sf"/>
</dbReference>
<organism evidence="3 4">
    <name type="scientific">Chara braunii</name>
    <name type="common">Braun's stonewort</name>
    <dbReference type="NCBI Taxonomy" id="69332"/>
    <lineage>
        <taxon>Eukaryota</taxon>
        <taxon>Viridiplantae</taxon>
        <taxon>Streptophyta</taxon>
        <taxon>Charophyceae</taxon>
        <taxon>Charales</taxon>
        <taxon>Characeae</taxon>
        <taxon>Chara</taxon>
    </lineage>
</organism>
<feature type="compositionally biased region" description="Basic and acidic residues" evidence="1">
    <location>
        <begin position="1404"/>
        <end position="1417"/>
    </location>
</feature>
<feature type="region of interest" description="Disordered" evidence="1">
    <location>
        <begin position="558"/>
        <end position="783"/>
    </location>
</feature>
<feature type="compositionally biased region" description="Basic and acidic residues" evidence="1">
    <location>
        <begin position="1340"/>
        <end position="1354"/>
    </location>
</feature>
<feature type="compositionally biased region" description="Polar residues" evidence="1">
    <location>
        <begin position="891"/>
        <end position="914"/>
    </location>
</feature>
<dbReference type="Pfam" id="PF04937">
    <property type="entry name" value="DUF659"/>
    <property type="match status" value="1"/>
</dbReference>
<comment type="caution">
    <text evidence="3">The sequence shown here is derived from an EMBL/GenBank/DDBJ whole genome shotgun (WGS) entry which is preliminary data.</text>
</comment>
<keyword evidence="4" id="KW-1185">Reference proteome</keyword>
<feature type="region of interest" description="Disordered" evidence="1">
    <location>
        <begin position="64"/>
        <end position="87"/>
    </location>
</feature>
<feature type="compositionally biased region" description="Gly residues" evidence="1">
    <location>
        <begin position="1286"/>
        <end position="1300"/>
    </location>
</feature>
<feature type="compositionally biased region" description="Basic and acidic residues" evidence="1">
    <location>
        <begin position="563"/>
        <end position="581"/>
    </location>
</feature>
<gene>
    <name evidence="3" type="ORF">CBR_g56779</name>
</gene>
<proteinExistence type="predicted"/>
<dbReference type="InterPro" id="IPR007021">
    <property type="entry name" value="DUF659"/>
</dbReference>
<evidence type="ECO:0000313" key="3">
    <source>
        <dbReference type="EMBL" id="GBG92696.1"/>
    </source>
</evidence>
<evidence type="ECO:0000259" key="2">
    <source>
        <dbReference type="Pfam" id="PF04937"/>
    </source>
</evidence>
<feature type="region of interest" description="Disordered" evidence="1">
    <location>
        <begin position="1340"/>
        <end position="1440"/>
    </location>
</feature>
<feature type="compositionally biased region" description="Low complexity" evidence="1">
    <location>
        <begin position="1194"/>
        <end position="1225"/>
    </location>
</feature>
<feature type="region of interest" description="Disordered" evidence="1">
    <location>
        <begin position="861"/>
        <end position="933"/>
    </location>
</feature>